<feature type="domain" description="HTH tetR-type" evidence="5">
    <location>
        <begin position="28"/>
        <end position="88"/>
    </location>
</feature>
<dbReference type="EMBL" id="JBHSDU010000014">
    <property type="protein sequence ID" value="MFC4312485.1"/>
    <property type="molecule type" value="Genomic_DNA"/>
</dbReference>
<gene>
    <name evidence="6" type="ORF">ACFPN2_25605</name>
</gene>
<proteinExistence type="predicted"/>
<name>A0ABV8SZA0_9GAMM</name>
<dbReference type="RefSeq" id="WP_380601913.1">
    <property type="nucleotide sequence ID" value="NZ_JBHSDU010000014.1"/>
</dbReference>
<evidence type="ECO:0000256" key="3">
    <source>
        <dbReference type="ARBA" id="ARBA00023163"/>
    </source>
</evidence>
<keyword evidence="3" id="KW-0804">Transcription</keyword>
<dbReference type="PANTHER" id="PTHR30055:SF234">
    <property type="entry name" value="HTH-TYPE TRANSCRIPTIONAL REGULATOR BETI"/>
    <property type="match status" value="1"/>
</dbReference>
<evidence type="ECO:0000256" key="2">
    <source>
        <dbReference type="ARBA" id="ARBA00023125"/>
    </source>
</evidence>
<dbReference type="PROSITE" id="PS50977">
    <property type="entry name" value="HTH_TETR_2"/>
    <property type="match status" value="1"/>
</dbReference>
<organism evidence="6 7">
    <name type="scientific">Steroidobacter flavus</name>
    <dbReference type="NCBI Taxonomy" id="1842136"/>
    <lineage>
        <taxon>Bacteria</taxon>
        <taxon>Pseudomonadati</taxon>
        <taxon>Pseudomonadota</taxon>
        <taxon>Gammaproteobacteria</taxon>
        <taxon>Steroidobacterales</taxon>
        <taxon>Steroidobacteraceae</taxon>
        <taxon>Steroidobacter</taxon>
    </lineage>
</organism>
<feature type="DNA-binding region" description="H-T-H motif" evidence="4">
    <location>
        <begin position="51"/>
        <end position="70"/>
    </location>
</feature>
<sequence length="218" mass="24409">MKQSRKSTKVHKPRRVVKVGRPAASSVEQLDREILDAAAAVFLAKGYVDTSMDAVTLAARISKATLYSRYANKAELFRAVVEDRRAQWGAESAKSDWMLGDSLEQRLRHYVAAVLKWATKPDVRAFDVLLDTAPAEITRPLRKARHDVIIDMLVAVIATYSRAEKRPARDPRQVALDLMSLLTGWFRIQQQLGTLTLASALKFGDHAVDLLLAARKSW</sequence>
<accession>A0ABV8SZA0</accession>
<protein>
    <submittedName>
        <fullName evidence="6">TetR/AcrR family transcriptional regulator</fullName>
    </submittedName>
</protein>
<keyword evidence="2 4" id="KW-0238">DNA-binding</keyword>
<dbReference type="PANTHER" id="PTHR30055">
    <property type="entry name" value="HTH-TYPE TRANSCRIPTIONAL REGULATOR RUTR"/>
    <property type="match status" value="1"/>
</dbReference>
<dbReference type="InterPro" id="IPR009057">
    <property type="entry name" value="Homeodomain-like_sf"/>
</dbReference>
<dbReference type="SUPFAM" id="SSF46689">
    <property type="entry name" value="Homeodomain-like"/>
    <property type="match status" value="1"/>
</dbReference>
<dbReference type="InterPro" id="IPR001647">
    <property type="entry name" value="HTH_TetR"/>
</dbReference>
<evidence type="ECO:0000259" key="5">
    <source>
        <dbReference type="PROSITE" id="PS50977"/>
    </source>
</evidence>
<reference evidence="7" key="1">
    <citation type="journal article" date="2019" name="Int. J. Syst. Evol. Microbiol.">
        <title>The Global Catalogue of Microorganisms (GCM) 10K type strain sequencing project: providing services to taxonomists for standard genome sequencing and annotation.</title>
        <authorList>
            <consortium name="The Broad Institute Genomics Platform"/>
            <consortium name="The Broad Institute Genome Sequencing Center for Infectious Disease"/>
            <person name="Wu L."/>
            <person name="Ma J."/>
        </authorList>
    </citation>
    <scope>NUCLEOTIDE SEQUENCE [LARGE SCALE GENOMIC DNA]</scope>
    <source>
        <strain evidence="7">CGMCC 1.10759</strain>
    </source>
</reference>
<dbReference type="Proteomes" id="UP001595904">
    <property type="component" value="Unassembled WGS sequence"/>
</dbReference>
<dbReference type="PRINTS" id="PR00455">
    <property type="entry name" value="HTHTETR"/>
</dbReference>
<evidence type="ECO:0000313" key="7">
    <source>
        <dbReference type="Proteomes" id="UP001595904"/>
    </source>
</evidence>
<comment type="caution">
    <text evidence="6">The sequence shown here is derived from an EMBL/GenBank/DDBJ whole genome shotgun (WGS) entry which is preliminary data.</text>
</comment>
<evidence type="ECO:0000313" key="6">
    <source>
        <dbReference type="EMBL" id="MFC4312485.1"/>
    </source>
</evidence>
<dbReference type="Pfam" id="PF00440">
    <property type="entry name" value="TetR_N"/>
    <property type="match status" value="1"/>
</dbReference>
<keyword evidence="1" id="KW-0805">Transcription regulation</keyword>
<dbReference type="InterPro" id="IPR050109">
    <property type="entry name" value="HTH-type_TetR-like_transc_reg"/>
</dbReference>
<evidence type="ECO:0000256" key="1">
    <source>
        <dbReference type="ARBA" id="ARBA00023015"/>
    </source>
</evidence>
<keyword evidence="7" id="KW-1185">Reference proteome</keyword>
<dbReference type="Gene3D" id="1.10.357.10">
    <property type="entry name" value="Tetracycline Repressor, domain 2"/>
    <property type="match status" value="1"/>
</dbReference>
<evidence type="ECO:0000256" key="4">
    <source>
        <dbReference type="PROSITE-ProRule" id="PRU00335"/>
    </source>
</evidence>